<evidence type="ECO:0000259" key="13">
    <source>
        <dbReference type="PROSITE" id="PS50885"/>
    </source>
</evidence>
<dbReference type="PANTHER" id="PTHR45436:SF5">
    <property type="entry name" value="SENSOR HISTIDINE KINASE TRCS"/>
    <property type="match status" value="1"/>
</dbReference>
<dbReference type="SMART" id="SM00388">
    <property type="entry name" value="HisKA"/>
    <property type="match status" value="1"/>
</dbReference>
<keyword evidence="6 11" id="KW-0812">Transmembrane</keyword>
<keyword evidence="8 11" id="KW-1133">Transmembrane helix</keyword>
<gene>
    <name evidence="14" type="ORF">H9871_10785</name>
</gene>
<dbReference type="Proteomes" id="UP000824151">
    <property type="component" value="Unassembled WGS sequence"/>
</dbReference>
<dbReference type="GO" id="GO:0000155">
    <property type="term" value="F:phosphorelay sensor kinase activity"/>
    <property type="evidence" value="ECO:0007669"/>
    <property type="project" value="InterPro"/>
</dbReference>
<keyword evidence="7 14" id="KW-0418">Kinase</keyword>
<dbReference type="PROSITE" id="PS50885">
    <property type="entry name" value="HAMP"/>
    <property type="match status" value="1"/>
</dbReference>
<feature type="domain" description="Histidine kinase" evidence="12">
    <location>
        <begin position="157"/>
        <end position="370"/>
    </location>
</feature>
<dbReference type="GO" id="GO:0005886">
    <property type="term" value="C:plasma membrane"/>
    <property type="evidence" value="ECO:0007669"/>
    <property type="project" value="UniProtKB-SubCell"/>
</dbReference>
<evidence type="ECO:0000256" key="7">
    <source>
        <dbReference type="ARBA" id="ARBA00022777"/>
    </source>
</evidence>
<dbReference type="InterPro" id="IPR003594">
    <property type="entry name" value="HATPase_dom"/>
</dbReference>
<evidence type="ECO:0000256" key="5">
    <source>
        <dbReference type="ARBA" id="ARBA00022679"/>
    </source>
</evidence>
<feature type="transmembrane region" description="Helical" evidence="11">
    <location>
        <begin position="12"/>
        <end position="35"/>
    </location>
</feature>
<dbReference type="CDD" id="cd00075">
    <property type="entry name" value="HATPase"/>
    <property type="match status" value="1"/>
</dbReference>
<dbReference type="InterPro" id="IPR036097">
    <property type="entry name" value="HisK_dim/P_sf"/>
</dbReference>
<dbReference type="InterPro" id="IPR003660">
    <property type="entry name" value="HAMP_dom"/>
</dbReference>
<dbReference type="PROSITE" id="PS50109">
    <property type="entry name" value="HIS_KIN"/>
    <property type="match status" value="1"/>
</dbReference>
<evidence type="ECO:0000313" key="14">
    <source>
        <dbReference type="EMBL" id="HIX00613.1"/>
    </source>
</evidence>
<dbReference type="Pfam" id="PF00672">
    <property type="entry name" value="HAMP"/>
    <property type="match status" value="1"/>
</dbReference>
<evidence type="ECO:0000256" key="3">
    <source>
        <dbReference type="ARBA" id="ARBA00012438"/>
    </source>
</evidence>
<dbReference type="Gene3D" id="6.10.340.10">
    <property type="match status" value="1"/>
</dbReference>
<keyword evidence="9" id="KW-0902">Two-component regulatory system</keyword>
<keyword evidence="5" id="KW-0808">Transferase</keyword>
<dbReference type="AlphaFoldDB" id="A0A9D1UUF4"/>
<comment type="caution">
    <text evidence="14">The sequence shown here is derived from an EMBL/GenBank/DDBJ whole genome shotgun (WGS) entry which is preliminary data.</text>
</comment>
<dbReference type="InterPro" id="IPR036890">
    <property type="entry name" value="HATPase_C_sf"/>
</dbReference>
<dbReference type="Pfam" id="PF02518">
    <property type="entry name" value="HATPase_c"/>
    <property type="match status" value="1"/>
</dbReference>
<sequence length="386" mass="40814">MTVARSPLARRIALTSAVILAAVSVLVLLAVWSVLNSVASSSISVDPSDATSSSPEVVEATYQLASGAVTNIMLLTGTALLAVAALGSFISYWAAKVSLRRVAEVSAHTRRISASTLDERLNLTGPPDEIKELADTIDNTLSALDEAFAQQERFAANASHELRTPLAVLRTSIESLSRVNNEAAGEDLARAERSTARMETVLDSLILLAQTKQLPADRRFPIDLSASMRIAYEDFAEDFVAQKIDVSISIKEDVNTTGDQTLVLQAIHNLLANAQRYTPSGGRAQIVVDTEGDDAVVVVTNTGRRLEPSEAVRLAEPFNRGENSRQNHIPGTGLGLSIVNSIAVQHGGALTILANPEGGLTATIRLPRTASGAGDRLPGPGVPSRA</sequence>
<dbReference type="Gene3D" id="1.10.287.130">
    <property type="match status" value="1"/>
</dbReference>
<reference evidence="14" key="1">
    <citation type="journal article" date="2021" name="PeerJ">
        <title>Extensive microbial diversity within the chicken gut microbiome revealed by metagenomics and culture.</title>
        <authorList>
            <person name="Gilroy R."/>
            <person name="Ravi A."/>
            <person name="Getino M."/>
            <person name="Pursley I."/>
            <person name="Horton D.L."/>
            <person name="Alikhan N.F."/>
            <person name="Baker D."/>
            <person name="Gharbi K."/>
            <person name="Hall N."/>
            <person name="Watson M."/>
            <person name="Adriaenssens E.M."/>
            <person name="Foster-Nyarko E."/>
            <person name="Jarju S."/>
            <person name="Secka A."/>
            <person name="Antonio M."/>
            <person name="Oren A."/>
            <person name="Chaudhuri R.R."/>
            <person name="La Ragione R."/>
            <person name="Hildebrand F."/>
            <person name="Pallen M.J."/>
        </authorList>
    </citation>
    <scope>NUCLEOTIDE SEQUENCE</scope>
    <source>
        <strain evidence="14">ChiHejej3B27-3195</strain>
    </source>
</reference>
<dbReference type="Gene3D" id="3.30.565.10">
    <property type="entry name" value="Histidine kinase-like ATPase, C-terminal domain"/>
    <property type="match status" value="1"/>
</dbReference>
<dbReference type="CDD" id="cd00082">
    <property type="entry name" value="HisKA"/>
    <property type="match status" value="1"/>
</dbReference>
<dbReference type="InterPro" id="IPR005467">
    <property type="entry name" value="His_kinase_dom"/>
</dbReference>
<dbReference type="InterPro" id="IPR050428">
    <property type="entry name" value="TCS_sensor_his_kinase"/>
</dbReference>
<feature type="domain" description="HAMP" evidence="13">
    <location>
        <begin position="96"/>
        <end position="149"/>
    </location>
</feature>
<evidence type="ECO:0000256" key="8">
    <source>
        <dbReference type="ARBA" id="ARBA00022989"/>
    </source>
</evidence>
<evidence type="ECO:0000256" key="2">
    <source>
        <dbReference type="ARBA" id="ARBA00004236"/>
    </source>
</evidence>
<accession>A0A9D1UUF4</accession>
<comment type="subcellular location">
    <subcellularLocation>
        <location evidence="2">Cell membrane</location>
    </subcellularLocation>
</comment>
<protein>
    <recommendedName>
        <fullName evidence="3">histidine kinase</fullName>
        <ecNumber evidence="3">2.7.13.3</ecNumber>
    </recommendedName>
</protein>
<comment type="catalytic activity">
    <reaction evidence="1">
        <text>ATP + protein L-histidine = ADP + protein N-phospho-L-histidine.</text>
        <dbReference type="EC" id="2.7.13.3"/>
    </reaction>
</comment>
<evidence type="ECO:0000313" key="15">
    <source>
        <dbReference type="Proteomes" id="UP000824151"/>
    </source>
</evidence>
<dbReference type="SUPFAM" id="SSF55874">
    <property type="entry name" value="ATPase domain of HSP90 chaperone/DNA topoisomerase II/histidine kinase"/>
    <property type="match status" value="1"/>
</dbReference>
<dbReference type="InterPro" id="IPR003661">
    <property type="entry name" value="HisK_dim/P_dom"/>
</dbReference>
<feature type="transmembrane region" description="Helical" evidence="11">
    <location>
        <begin position="72"/>
        <end position="95"/>
    </location>
</feature>
<dbReference type="PRINTS" id="PR00344">
    <property type="entry name" value="BCTRLSENSOR"/>
</dbReference>
<keyword evidence="10 11" id="KW-0472">Membrane</keyword>
<evidence type="ECO:0000256" key="1">
    <source>
        <dbReference type="ARBA" id="ARBA00000085"/>
    </source>
</evidence>
<dbReference type="SMART" id="SM00304">
    <property type="entry name" value="HAMP"/>
    <property type="match status" value="1"/>
</dbReference>
<evidence type="ECO:0000256" key="10">
    <source>
        <dbReference type="ARBA" id="ARBA00023136"/>
    </source>
</evidence>
<keyword evidence="4" id="KW-0597">Phosphoprotein</keyword>
<dbReference type="SUPFAM" id="SSF47384">
    <property type="entry name" value="Homodimeric domain of signal transducing histidine kinase"/>
    <property type="match status" value="1"/>
</dbReference>
<dbReference type="SMART" id="SM00387">
    <property type="entry name" value="HATPase_c"/>
    <property type="match status" value="1"/>
</dbReference>
<name>A0A9D1UUF4_9MICC</name>
<dbReference type="PANTHER" id="PTHR45436">
    <property type="entry name" value="SENSOR HISTIDINE KINASE YKOH"/>
    <property type="match status" value="1"/>
</dbReference>
<evidence type="ECO:0000256" key="11">
    <source>
        <dbReference type="SAM" id="Phobius"/>
    </source>
</evidence>
<dbReference type="EC" id="2.7.13.3" evidence="3"/>
<dbReference type="InterPro" id="IPR004358">
    <property type="entry name" value="Sig_transdc_His_kin-like_C"/>
</dbReference>
<evidence type="ECO:0000259" key="12">
    <source>
        <dbReference type="PROSITE" id="PS50109"/>
    </source>
</evidence>
<dbReference type="EMBL" id="DXGD01000396">
    <property type="protein sequence ID" value="HIX00613.1"/>
    <property type="molecule type" value="Genomic_DNA"/>
</dbReference>
<dbReference type="Pfam" id="PF00512">
    <property type="entry name" value="HisKA"/>
    <property type="match status" value="1"/>
</dbReference>
<reference evidence="14" key="2">
    <citation type="submission" date="2021-04" db="EMBL/GenBank/DDBJ databases">
        <authorList>
            <person name="Gilroy R."/>
        </authorList>
    </citation>
    <scope>NUCLEOTIDE SEQUENCE</scope>
    <source>
        <strain evidence="14">ChiHejej3B27-3195</strain>
    </source>
</reference>
<evidence type="ECO:0000256" key="6">
    <source>
        <dbReference type="ARBA" id="ARBA00022692"/>
    </source>
</evidence>
<organism evidence="14 15">
    <name type="scientific">Candidatus Nesterenkonia stercoripullorum</name>
    <dbReference type="NCBI Taxonomy" id="2838701"/>
    <lineage>
        <taxon>Bacteria</taxon>
        <taxon>Bacillati</taxon>
        <taxon>Actinomycetota</taxon>
        <taxon>Actinomycetes</taxon>
        <taxon>Micrococcales</taxon>
        <taxon>Micrococcaceae</taxon>
        <taxon>Nesterenkonia</taxon>
    </lineage>
</organism>
<proteinExistence type="predicted"/>
<evidence type="ECO:0000256" key="4">
    <source>
        <dbReference type="ARBA" id="ARBA00022553"/>
    </source>
</evidence>
<evidence type="ECO:0000256" key="9">
    <source>
        <dbReference type="ARBA" id="ARBA00023012"/>
    </source>
</evidence>